<dbReference type="GeneID" id="64705862"/>
<evidence type="ECO:0000313" key="1">
    <source>
        <dbReference type="EMBL" id="KAG2116059.1"/>
    </source>
</evidence>
<evidence type="ECO:0000313" key="2">
    <source>
        <dbReference type="Proteomes" id="UP000823399"/>
    </source>
</evidence>
<organism evidence="1 2">
    <name type="scientific">Suillus discolor</name>
    <dbReference type="NCBI Taxonomy" id="1912936"/>
    <lineage>
        <taxon>Eukaryota</taxon>
        <taxon>Fungi</taxon>
        <taxon>Dikarya</taxon>
        <taxon>Basidiomycota</taxon>
        <taxon>Agaricomycotina</taxon>
        <taxon>Agaricomycetes</taxon>
        <taxon>Agaricomycetidae</taxon>
        <taxon>Boletales</taxon>
        <taxon>Suillineae</taxon>
        <taxon>Suillaceae</taxon>
        <taxon>Suillus</taxon>
    </lineage>
</organism>
<dbReference type="AlphaFoldDB" id="A0A9P7FGC3"/>
<proteinExistence type="predicted"/>
<dbReference type="EMBL" id="JABBWM010000007">
    <property type="protein sequence ID" value="KAG2116059.1"/>
    <property type="molecule type" value="Genomic_DNA"/>
</dbReference>
<reference evidence="1" key="1">
    <citation type="journal article" date="2020" name="New Phytol.">
        <title>Comparative genomics reveals dynamic genome evolution in host specialist ectomycorrhizal fungi.</title>
        <authorList>
            <person name="Lofgren L.A."/>
            <person name="Nguyen N.H."/>
            <person name="Vilgalys R."/>
            <person name="Ruytinx J."/>
            <person name="Liao H.L."/>
            <person name="Branco S."/>
            <person name="Kuo A."/>
            <person name="LaButti K."/>
            <person name="Lipzen A."/>
            <person name="Andreopoulos W."/>
            <person name="Pangilinan J."/>
            <person name="Riley R."/>
            <person name="Hundley H."/>
            <person name="Na H."/>
            <person name="Barry K."/>
            <person name="Grigoriev I.V."/>
            <person name="Stajich J.E."/>
            <person name="Kennedy P.G."/>
        </authorList>
    </citation>
    <scope>NUCLEOTIDE SEQUENCE</scope>
    <source>
        <strain evidence="1">FC423</strain>
    </source>
</reference>
<dbReference type="Proteomes" id="UP000823399">
    <property type="component" value="Unassembled WGS sequence"/>
</dbReference>
<dbReference type="RefSeq" id="XP_041297438.1">
    <property type="nucleotide sequence ID" value="XM_041443603.1"/>
</dbReference>
<feature type="non-terminal residue" evidence="1">
    <location>
        <position position="294"/>
    </location>
</feature>
<dbReference type="OrthoDB" id="2648765at2759"/>
<name>A0A9P7FGC3_9AGAM</name>
<keyword evidence="2" id="KW-1185">Reference proteome</keyword>
<accession>A0A9P7FGC3</accession>
<comment type="caution">
    <text evidence="1">The sequence shown here is derived from an EMBL/GenBank/DDBJ whole genome shotgun (WGS) entry which is preliminary data.</text>
</comment>
<sequence>MTSKSNVSVTVPCNSPAPPSYDAISTSTVLEDSIWFKLCRWVFPRASLQSKEKCLSCIRAIVSSPDYSPSFVAQTVSACVATLPAAEFSKLLQQPNIEDHTALYWAIVNNRREALWAFMDFIPDPSPACYSDLYLAFMMVGDNTLFTQLGLNEMFKPKYKSLRQFLGCPPDEVQIQELSSGRFVASFCVRMFQKRLRTANAIAVEYLARGRIWTLWVYLGSGQKWVATCQLEEPSLPVEGSNQLRIEAHRKSPDCATPKPLIITSEFSMTSAPRFSRIPRPLIRHRLGDWPMDE</sequence>
<protein>
    <submittedName>
        <fullName evidence="1">Uncharacterized protein</fullName>
    </submittedName>
</protein>
<gene>
    <name evidence="1" type="ORF">F5147DRAFT_818249</name>
</gene>